<sequence length="92" mass="10164">MSDKGEAAISAGTGLYMFFFCTALFMYLLSILHLVFSFKLSVIDLFEQKAAQDQSKTLECVETTFNIFACTPVAVETFNVGNGGRYSPAVWL</sequence>
<dbReference type="AlphaFoldDB" id="A0A0D0C0E4"/>
<dbReference type="HOGENOM" id="CLU_2413482_0_0_1"/>
<proteinExistence type="predicted"/>
<keyword evidence="1" id="KW-1133">Transmembrane helix</keyword>
<keyword evidence="3" id="KW-1185">Reference proteome</keyword>
<gene>
    <name evidence="2" type="ORF">GYMLUDRAFT_47552</name>
</gene>
<dbReference type="Proteomes" id="UP000053593">
    <property type="component" value="Unassembled WGS sequence"/>
</dbReference>
<organism evidence="2 3">
    <name type="scientific">Collybiopsis luxurians FD-317 M1</name>
    <dbReference type="NCBI Taxonomy" id="944289"/>
    <lineage>
        <taxon>Eukaryota</taxon>
        <taxon>Fungi</taxon>
        <taxon>Dikarya</taxon>
        <taxon>Basidiomycota</taxon>
        <taxon>Agaricomycotina</taxon>
        <taxon>Agaricomycetes</taxon>
        <taxon>Agaricomycetidae</taxon>
        <taxon>Agaricales</taxon>
        <taxon>Marasmiineae</taxon>
        <taxon>Omphalotaceae</taxon>
        <taxon>Collybiopsis</taxon>
        <taxon>Collybiopsis luxurians</taxon>
    </lineage>
</organism>
<evidence type="ECO:0000313" key="2">
    <source>
        <dbReference type="EMBL" id="KIK55799.1"/>
    </source>
</evidence>
<feature type="transmembrane region" description="Helical" evidence="1">
    <location>
        <begin position="15"/>
        <end position="36"/>
    </location>
</feature>
<protein>
    <submittedName>
        <fullName evidence="2">Uncharacterized protein</fullName>
    </submittedName>
</protein>
<evidence type="ECO:0000313" key="3">
    <source>
        <dbReference type="Proteomes" id="UP000053593"/>
    </source>
</evidence>
<reference evidence="2 3" key="1">
    <citation type="submission" date="2014-04" db="EMBL/GenBank/DDBJ databases">
        <title>Evolutionary Origins and Diversification of the Mycorrhizal Mutualists.</title>
        <authorList>
            <consortium name="DOE Joint Genome Institute"/>
            <consortium name="Mycorrhizal Genomics Consortium"/>
            <person name="Kohler A."/>
            <person name="Kuo A."/>
            <person name="Nagy L.G."/>
            <person name="Floudas D."/>
            <person name="Copeland A."/>
            <person name="Barry K.W."/>
            <person name="Cichocki N."/>
            <person name="Veneault-Fourrey C."/>
            <person name="LaButti K."/>
            <person name="Lindquist E.A."/>
            <person name="Lipzen A."/>
            <person name="Lundell T."/>
            <person name="Morin E."/>
            <person name="Murat C."/>
            <person name="Riley R."/>
            <person name="Ohm R."/>
            <person name="Sun H."/>
            <person name="Tunlid A."/>
            <person name="Henrissat B."/>
            <person name="Grigoriev I.V."/>
            <person name="Hibbett D.S."/>
            <person name="Martin F."/>
        </authorList>
    </citation>
    <scope>NUCLEOTIDE SEQUENCE [LARGE SCALE GENOMIC DNA]</scope>
    <source>
        <strain evidence="2 3">FD-317 M1</strain>
    </source>
</reference>
<name>A0A0D0C0E4_9AGAR</name>
<keyword evidence="1" id="KW-0812">Transmembrane</keyword>
<keyword evidence="1" id="KW-0472">Membrane</keyword>
<accession>A0A0D0C0E4</accession>
<evidence type="ECO:0000256" key="1">
    <source>
        <dbReference type="SAM" id="Phobius"/>
    </source>
</evidence>
<dbReference type="EMBL" id="KN834803">
    <property type="protein sequence ID" value="KIK55799.1"/>
    <property type="molecule type" value="Genomic_DNA"/>
</dbReference>